<dbReference type="EMBL" id="FOCT01000015">
    <property type="protein sequence ID" value="SEO24206.1"/>
    <property type="molecule type" value="Genomic_DNA"/>
</dbReference>
<accession>A0A1H8N3W3</accession>
<dbReference type="InterPro" id="IPR036641">
    <property type="entry name" value="HPT_dom_sf"/>
</dbReference>
<evidence type="ECO:0000313" key="1">
    <source>
        <dbReference type="EMBL" id="SEO24206.1"/>
    </source>
</evidence>
<name>A0A1H8N3W3_9PROT</name>
<dbReference type="Gene3D" id="1.20.120.160">
    <property type="entry name" value="HPT domain"/>
    <property type="match status" value="1"/>
</dbReference>
<proteinExistence type="predicted"/>
<dbReference type="GO" id="GO:0000160">
    <property type="term" value="P:phosphorelay signal transduction system"/>
    <property type="evidence" value="ECO:0007669"/>
    <property type="project" value="InterPro"/>
</dbReference>
<evidence type="ECO:0000313" key="2">
    <source>
        <dbReference type="Proteomes" id="UP000183898"/>
    </source>
</evidence>
<gene>
    <name evidence="1" type="ORF">SAMN05216404_11511</name>
</gene>
<protein>
    <submittedName>
        <fullName evidence="1">Uncharacterized protein</fullName>
    </submittedName>
</protein>
<dbReference type="AlphaFoldDB" id="A0A1H8N3W3"/>
<dbReference type="SUPFAM" id="SSF47226">
    <property type="entry name" value="Histidine-containing phosphotransfer domain, HPT domain"/>
    <property type="match status" value="1"/>
</dbReference>
<reference evidence="1 2" key="1">
    <citation type="submission" date="2016-10" db="EMBL/GenBank/DDBJ databases">
        <authorList>
            <person name="de Groot N.N."/>
        </authorList>
    </citation>
    <scope>NUCLEOTIDE SEQUENCE [LARGE SCALE GENOMIC DNA]</scope>
    <source>
        <strain evidence="1 2">Nl18</strain>
    </source>
</reference>
<sequence>MVNLIFVRYGAHSMADIAQKLELAGKVGDMSGAVTLVEQIEMEFGRVKCEITLSDLHRVPLSDTARS</sequence>
<dbReference type="Proteomes" id="UP000183898">
    <property type="component" value="Unassembled WGS sequence"/>
</dbReference>
<organism evidence="1 2">
    <name type="scientific">Nitrosospira multiformis</name>
    <dbReference type="NCBI Taxonomy" id="1231"/>
    <lineage>
        <taxon>Bacteria</taxon>
        <taxon>Pseudomonadati</taxon>
        <taxon>Pseudomonadota</taxon>
        <taxon>Betaproteobacteria</taxon>
        <taxon>Nitrosomonadales</taxon>
        <taxon>Nitrosomonadaceae</taxon>
        <taxon>Nitrosospira</taxon>
    </lineage>
</organism>